<evidence type="ECO:0000313" key="8">
    <source>
        <dbReference type="Proteomes" id="UP000012179"/>
    </source>
</evidence>
<dbReference type="eggNOG" id="COG3028">
    <property type="taxonomic scope" value="Bacteria"/>
</dbReference>
<keyword evidence="3 5" id="KW-0699">rRNA-binding</keyword>
<dbReference type="HAMAP" id="MF_00765">
    <property type="entry name" value="DarP"/>
    <property type="match status" value="1"/>
</dbReference>
<accession>A0A1W6SKQ4</accession>
<dbReference type="NCBIfam" id="NF003593">
    <property type="entry name" value="PRK05255.1-1"/>
    <property type="match status" value="1"/>
</dbReference>
<evidence type="ECO:0000256" key="4">
    <source>
        <dbReference type="ARBA" id="ARBA00022884"/>
    </source>
</evidence>
<dbReference type="RefSeq" id="WP_004180559.1">
    <property type="nucleotide sequence ID" value="NZ_CP021106.3"/>
</dbReference>
<keyword evidence="4 5" id="KW-0694">RNA-binding</keyword>
<comment type="function">
    <text evidence="5">Member of a network of 50S ribosomal subunit biogenesis factors which assembles along the 30S-50S interface, preventing incorrect 23S rRNA structures from forming. Promotes peptidyl transferase center (PTC) maturation.</text>
</comment>
<name>A0A1W6SKQ4_9PROT</name>
<dbReference type="OrthoDB" id="5293604at2"/>
<evidence type="ECO:0000256" key="3">
    <source>
        <dbReference type="ARBA" id="ARBA00022730"/>
    </source>
</evidence>
<dbReference type="Gene3D" id="1.10.60.30">
    <property type="entry name" value="PSPTO4464-like domains"/>
    <property type="match status" value="2"/>
</dbReference>
<keyword evidence="8" id="KW-1185">Reference proteome</keyword>
<dbReference type="AlphaFoldDB" id="A0A1W6SKQ4"/>
<dbReference type="CDD" id="cd16331">
    <property type="entry name" value="YjgA-like"/>
    <property type="match status" value="1"/>
</dbReference>
<dbReference type="Pfam" id="PF04751">
    <property type="entry name" value="DarP"/>
    <property type="match status" value="1"/>
</dbReference>
<dbReference type="GO" id="GO:0019843">
    <property type="term" value="F:rRNA binding"/>
    <property type="evidence" value="ECO:0007669"/>
    <property type="project" value="UniProtKB-UniRule"/>
</dbReference>
<dbReference type="InterPro" id="IPR023153">
    <property type="entry name" value="DarP_sf"/>
</dbReference>
<organism evidence="7 8">
    <name type="scientific">Nitrosospira lacus</name>
    <dbReference type="NCBI Taxonomy" id="1288494"/>
    <lineage>
        <taxon>Bacteria</taxon>
        <taxon>Pseudomonadati</taxon>
        <taxon>Pseudomonadota</taxon>
        <taxon>Betaproteobacteria</taxon>
        <taxon>Nitrosomonadales</taxon>
        <taxon>Nitrosomonadaceae</taxon>
        <taxon>Nitrosospira</taxon>
    </lineage>
</organism>
<dbReference type="Proteomes" id="UP000012179">
    <property type="component" value="Chromosome"/>
</dbReference>
<evidence type="ECO:0000256" key="5">
    <source>
        <dbReference type="HAMAP-Rule" id="MF_00765"/>
    </source>
</evidence>
<feature type="region of interest" description="Disordered" evidence="6">
    <location>
        <begin position="1"/>
        <end position="25"/>
    </location>
</feature>
<gene>
    <name evidence="5" type="primary">darP</name>
    <name evidence="7" type="ORF">EBAPG3_000475</name>
</gene>
<dbReference type="InterPro" id="IPR006839">
    <property type="entry name" value="DarP"/>
</dbReference>
<dbReference type="GO" id="GO:0005829">
    <property type="term" value="C:cytosol"/>
    <property type="evidence" value="ECO:0007669"/>
    <property type="project" value="TreeGrafter"/>
</dbReference>
<comment type="similarity">
    <text evidence="5">Belongs to the DarP family.</text>
</comment>
<dbReference type="GO" id="GO:0043022">
    <property type="term" value="F:ribosome binding"/>
    <property type="evidence" value="ECO:0007669"/>
    <property type="project" value="UniProtKB-UniRule"/>
</dbReference>
<evidence type="ECO:0000256" key="6">
    <source>
        <dbReference type="SAM" id="MobiDB-lite"/>
    </source>
</evidence>
<reference evidence="7 8" key="1">
    <citation type="journal article" date="2015" name="Int. J. Syst. Evol. Microbiol.">
        <title>Nitrosospira lacus sp. nov., a psychrotolerant, ammonia-oxidizing bacterium from sandy lake sediment.</title>
        <authorList>
            <person name="Urakawa H."/>
            <person name="Garcia J.C."/>
            <person name="Nielsen J.L."/>
            <person name="Le V.Q."/>
            <person name="Kozlowski J.A."/>
            <person name="Stein L.Y."/>
            <person name="Lim C.K."/>
            <person name="Pommerening-Roser A."/>
            <person name="Martens-Habbena W."/>
            <person name="Stahl D.A."/>
            <person name="Klotz M.G."/>
        </authorList>
    </citation>
    <scope>NUCLEOTIDE SEQUENCE [LARGE SCALE GENOMIC DNA]</scope>
    <source>
        <strain evidence="7 8">APG3</strain>
    </source>
</reference>
<dbReference type="PIRSF" id="PIRSF016183">
    <property type="entry name" value="UCP016183"/>
    <property type="match status" value="1"/>
</dbReference>
<evidence type="ECO:0000256" key="2">
    <source>
        <dbReference type="ARBA" id="ARBA00022517"/>
    </source>
</evidence>
<dbReference type="GO" id="GO:1902626">
    <property type="term" value="P:assembly of large subunit precursor of preribosome"/>
    <property type="evidence" value="ECO:0007669"/>
    <property type="project" value="UniProtKB-UniRule"/>
</dbReference>
<keyword evidence="2 5" id="KW-0690">Ribosome biogenesis</keyword>
<comment type="subcellular location">
    <subcellularLocation>
        <location evidence="5">Cytoplasm</location>
    </subcellularLocation>
    <text evidence="5">Associates with late stage pre-50S ribosomal subunits.</text>
</comment>
<dbReference type="EMBL" id="CP021106">
    <property type="protein sequence ID" value="ARO86375.1"/>
    <property type="molecule type" value="Genomic_DNA"/>
</dbReference>
<protein>
    <recommendedName>
        <fullName evidence="5">Dual-action ribosomal maturation protein DarP</fullName>
    </recommendedName>
    <alternativeName>
        <fullName evidence="5">Large ribosomal subunit assembly factor DarP</fullName>
    </alternativeName>
</protein>
<dbReference type="SUPFAM" id="SSF158710">
    <property type="entry name" value="PSPTO4464-like"/>
    <property type="match status" value="1"/>
</dbReference>
<proteinExistence type="inferred from homology"/>
<sequence length="191" mass="22124">MQKKPINDFGQNSEPDLLPSKTRRKQEMHALQDIGEQLVLLDVKRLTELALPEALTDAILEARRIHKHEARRRQMQYIGKLMRDVDAVPILEKFNVWNGATVQHTVRLHLLERWRDRLLADEQAFAELARNYPHADLQHLRALARNAPKEKLANKPPRSFRALFQELQKIIPEESGKVDTDNVAADEGWGH</sequence>
<dbReference type="KEGG" id="nlc:EBAPG3_000475"/>
<evidence type="ECO:0000313" key="7">
    <source>
        <dbReference type="EMBL" id="ARO86375.1"/>
    </source>
</evidence>
<dbReference type="PANTHER" id="PTHR38101:SF1">
    <property type="entry name" value="UPF0307 PROTEIN YJGA"/>
    <property type="match status" value="1"/>
</dbReference>
<keyword evidence="1 5" id="KW-0963">Cytoplasm</keyword>
<dbReference type="PANTHER" id="PTHR38101">
    <property type="entry name" value="UPF0307 PROTEIN YJGA"/>
    <property type="match status" value="1"/>
</dbReference>
<evidence type="ECO:0000256" key="1">
    <source>
        <dbReference type="ARBA" id="ARBA00022490"/>
    </source>
</evidence>